<feature type="transmembrane region" description="Helical" evidence="6">
    <location>
        <begin position="392"/>
        <end position="409"/>
    </location>
</feature>
<dbReference type="InterPro" id="IPR036259">
    <property type="entry name" value="MFS_trans_sf"/>
</dbReference>
<keyword evidence="3 6" id="KW-0812">Transmembrane</keyword>
<organism evidence="8 9">
    <name type="scientific">Batillaria attramentaria</name>
    <dbReference type="NCBI Taxonomy" id="370345"/>
    <lineage>
        <taxon>Eukaryota</taxon>
        <taxon>Metazoa</taxon>
        <taxon>Spiralia</taxon>
        <taxon>Lophotrochozoa</taxon>
        <taxon>Mollusca</taxon>
        <taxon>Gastropoda</taxon>
        <taxon>Caenogastropoda</taxon>
        <taxon>Sorbeoconcha</taxon>
        <taxon>Cerithioidea</taxon>
        <taxon>Batillariidae</taxon>
        <taxon>Batillaria</taxon>
    </lineage>
</organism>
<dbReference type="SUPFAM" id="SSF103473">
    <property type="entry name" value="MFS general substrate transporter"/>
    <property type="match status" value="1"/>
</dbReference>
<evidence type="ECO:0000313" key="9">
    <source>
        <dbReference type="Proteomes" id="UP001519460"/>
    </source>
</evidence>
<evidence type="ECO:0000256" key="4">
    <source>
        <dbReference type="ARBA" id="ARBA00022989"/>
    </source>
</evidence>
<comment type="similarity">
    <text evidence="2">Belongs to the major facilitator superfamily. MFSD6 family.</text>
</comment>
<dbReference type="PANTHER" id="PTHR16172">
    <property type="entry name" value="MAJOR FACILITATOR SUPERFAMILY DOMAIN-CONTAINING PROTEIN 6-LIKE"/>
    <property type="match status" value="1"/>
</dbReference>
<feature type="transmembrane region" description="Helical" evidence="6">
    <location>
        <begin position="90"/>
        <end position="110"/>
    </location>
</feature>
<evidence type="ECO:0000256" key="2">
    <source>
        <dbReference type="ARBA" id="ARBA00005241"/>
    </source>
</evidence>
<feature type="transmembrane region" description="Helical" evidence="6">
    <location>
        <begin position="154"/>
        <end position="174"/>
    </location>
</feature>
<dbReference type="Proteomes" id="UP001519460">
    <property type="component" value="Unassembled WGS sequence"/>
</dbReference>
<feature type="transmembrane region" description="Helical" evidence="6">
    <location>
        <begin position="467"/>
        <end position="494"/>
    </location>
</feature>
<dbReference type="CDD" id="cd17335">
    <property type="entry name" value="MFS_MFSD6"/>
    <property type="match status" value="1"/>
</dbReference>
<dbReference type="PANTHER" id="PTHR16172:SF41">
    <property type="entry name" value="MAJOR FACILITATOR SUPERFAMILY DOMAIN-CONTAINING PROTEIN 6-LIKE"/>
    <property type="match status" value="1"/>
</dbReference>
<feature type="transmembrane region" description="Helical" evidence="6">
    <location>
        <begin position="638"/>
        <end position="658"/>
    </location>
</feature>
<evidence type="ECO:0000256" key="1">
    <source>
        <dbReference type="ARBA" id="ARBA00004141"/>
    </source>
</evidence>
<accession>A0ABD0K7J0</accession>
<feature type="domain" description="Major facilitator superfamily associated" evidence="7">
    <location>
        <begin position="87"/>
        <end position="637"/>
    </location>
</feature>
<evidence type="ECO:0000259" key="7">
    <source>
        <dbReference type="Pfam" id="PF12832"/>
    </source>
</evidence>
<proteinExistence type="inferred from homology"/>
<feature type="transmembrane region" description="Helical" evidence="6">
    <location>
        <begin position="528"/>
        <end position="549"/>
    </location>
</feature>
<feature type="transmembrane region" description="Helical" evidence="6">
    <location>
        <begin position="425"/>
        <end position="446"/>
    </location>
</feature>
<dbReference type="GO" id="GO:0016020">
    <property type="term" value="C:membrane"/>
    <property type="evidence" value="ECO:0007669"/>
    <property type="project" value="UniProtKB-SubCell"/>
</dbReference>
<feature type="transmembrane region" description="Helical" evidence="6">
    <location>
        <begin position="350"/>
        <end position="371"/>
    </location>
</feature>
<feature type="transmembrane region" description="Helical" evidence="6">
    <location>
        <begin position="555"/>
        <end position="575"/>
    </location>
</feature>
<evidence type="ECO:0000256" key="5">
    <source>
        <dbReference type="ARBA" id="ARBA00023136"/>
    </source>
</evidence>
<keyword evidence="5 6" id="KW-0472">Membrane</keyword>
<comment type="caution">
    <text evidence="8">The sequence shown here is derived from an EMBL/GenBank/DDBJ whole genome shotgun (WGS) entry which is preliminary data.</text>
</comment>
<feature type="transmembrane region" description="Helical" evidence="6">
    <location>
        <begin position="122"/>
        <end position="142"/>
    </location>
</feature>
<reference evidence="8 9" key="1">
    <citation type="journal article" date="2023" name="Sci. Data">
        <title>Genome assembly of the Korean intertidal mud-creeper Batillaria attramentaria.</title>
        <authorList>
            <person name="Patra A.K."/>
            <person name="Ho P.T."/>
            <person name="Jun S."/>
            <person name="Lee S.J."/>
            <person name="Kim Y."/>
            <person name="Won Y.J."/>
        </authorList>
    </citation>
    <scope>NUCLEOTIDE SEQUENCE [LARGE SCALE GENOMIC DNA]</scope>
    <source>
        <strain evidence="8">Wonlab-2016</strain>
    </source>
</reference>
<dbReference type="AlphaFoldDB" id="A0ABD0K7J0"/>
<dbReference type="InterPro" id="IPR024989">
    <property type="entry name" value="MFS_assoc_dom"/>
</dbReference>
<feature type="transmembrane region" description="Helical" evidence="6">
    <location>
        <begin position="500"/>
        <end position="521"/>
    </location>
</feature>
<dbReference type="EMBL" id="JACVVK020000236">
    <property type="protein sequence ID" value="KAK7482918.1"/>
    <property type="molecule type" value="Genomic_DNA"/>
</dbReference>
<protein>
    <recommendedName>
        <fullName evidence="7">Major facilitator superfamily associated domain-containing protein</fullName>
    </recommendedName>
</protein>
<evidence type="ECO:0000313" key="8">
    <source>
        <dbReference type="EMBL" id="KAK7482918.1"/>
    </source>
</evidence>
<dbReference type="InterPro" id="IPR051717">
    <property type="entry name" value="MFS_MFSD6"/>
</dbReference>
<comment type="subcellular location">
    <subcellularLocation>
        <location evidence="1">Membrane</location>
        <topology evidence="1">Multi-pass membrane protein</topology>
    </subcellularLocation>
</comment>
<dbReference type="Gene3D" id="1.20.1250.20">
    <property type="entry name" value="MFS general substrate transporter like domains"/>
    <property type="match status" value="2"/>
</dbReference>
<sequence>MNCVRLTSKLMYVDRCSKIRHTYGIYHSVITRLHVCGTVSVATADKVTVLHFERERNFRSQNKKRMGDPPTVGVTKKKCQINYKLFPLKCSYFITFAGVGAMTPYIALYMQSRGLTAEEVGVIYGVLPFLTVFTSPMVGAIADRWNIHKQTLMVTLLFAGIFFLLMTFVPARAYPVLVVKSQLYCQTGSSFFRDCGSPFAFSEYEPHRYNRCPLRWRKFTDTVKRIRQERNYSESDMDCTVFCSKTLNSENVTFCFSNGPGDFEKRCSGTTICNRTVKFSLQNLSHVLDSEVLANQKNGVCNRYDVKMIQMGKKKHWRLLCDKTAELDCTTYCKEPPLELCPFQKYDKTFAWLHLIYTVGYLFLSPVFFLTDAISFSLLGQENQHQYGEQRACGSFGFAAGAVTISFVLDGQTEHGSRVDFTPTFYIFTVMCCFSCAIASFLRVSCEVSCGEKSMFHHCLGLFTHPRVLVLLLVSMYFGMCNGALNVFLLWYLQHRGARPNVYGCAFLVSSLFETPMMVLSGRFIKRLGTVPCICITLGAMSLRMLGYSLLENPWLVLLIEPLHGLTFALMWAAVTTRASQIAPPGMSATLQAVLAVTHNSVVCRGRYGLCLSPGRGVGTMLTGFLFDSLGQRQTFRLYSLTTAGLLGAYGLLQLLVFKPITPTQVQPAPELDFRQQARRRTLSSMDMNVHFVKVND</sequence>
<keyword evidence="9" id="KW-1185">Reference proteome</keyword>
<evidence type="ECO:0000256" key="6">
    <source>
        <dbReference type="SAM" id="Phobius"/>
    </source>
</evidence>
<dbReference type="Pfam" id="PF12832">
    <property type="entry name" value="MFS_1_like"/>
    <property type="match status" value="1"/>
</dbReference>
<evidence type="ECO:0000256" key="3">
    <source>
        <dbReference type="ARBA" id="ARBA00022692"/>
    </source>
</evidence>
<keyword evidence="4 6" id="KW-1133">Transmembrane helix</keyword>
<gene>
    <name evidence="8" type="ORF">BaRGS_00025818</name>
</gene>
<name>A0ABD0K7J0_9CAEN</name>